<keyword evidence="3" id="KW-1185">Reference proteome</keyword>
<evidence type="ECO:0000313" key="3">
    <source>
        <dbReference type="Proteomes" id="UP000290092"/>
    </source>
</evidence>
<feature type="non-terminal residue" evidence="2">
    <location>
        <position position="129"/>
    </location>
</feature>
<evidence type="ECO:0000259" key="1">
    <source>
        <dbReference type="Pfam" id="PF20579"/>
    </source>
</evidence>
<organism evidence="2 3">
    <name type="scientific">Malaciobacter mytili LMG 24559</name>
    <dbReference type="NCBI Taxonomy" id="1032238"/>
    <lineage>
        <taxon>Bacteria</taxon>
        <taxon>Pseudomonadati</taxon>
        <taxon>Campylobacterota</taxon>
        <taxon>Epsilonproteobacteria</taxon>
        <taxon>Campylobacterales</taxon>
        <taxon>Arcobacteraceae</taxon>
        <taxon>Malaciobacter</taxon>
    </lineage>
</organism>
<dbReference type="Pfam" id="PF20579">
    <property type="entry name" value="LapA"/>
    <property type="match status" value="1"/>
</dbReference>
<dbReference type="AlphaFoldDB" id="A0AAX2AB81"/>
<dbReference type="Gene3D" id="2.60.40.2030">
    <property type="match status" value="1"/>
</dbReference>
<dbReference type="EMBL" id="NXID01000083">
    <property type="protein sequence ID" value="RXK12367.1"/>
    <property type="molecule type" value="Genomic_DNA"/>
</dbReference>
<comment type="caution">
    <text evidence="2">The sequence shown here is derived from an EMBL/GenBank/DDBJ whole genome shotgun (WGS) entry which is preliminary data.</text>
</comment>
<dbReference type="InterPro" id="IPR046779">
    <property type="entry name" value="LapA_adhesin_dom"/>
</dbReference>
<reference evidence="2 3" key="1">
    <citation type="submission" date="2017-09" db="EMBL/GenBank/DDBJ databases">
        <title>Genomics of the genus Arcobacter.</title>
        <authorList>
            <person name="Perez-Cataluna A."/>
            <person name="Figueras M.J."/>
            <person name="Salas-Masso N."/>
        </authorList>
    </citation>
    <scope>NUCLEOTIDE SEQUENCE [LARGE SCALE GENOMIC DNA]</scope>
    <source>
        <strain evidence="2 3">CECT 7386</strain>
    </source>
</reference>
<sequence>DPTNPDPSEKDNLNVKLSGASSVVEGENATYKVSLTDDDGNVVKAIEDMTVTFKYTYPSDGASGDDIVEVKTVTVKKGESEVSFNVKAVDDVYKEGSEKFKIAIDSATGTTNYEKVSLDKTAVETTITD</sequence>
<dbReference type="Proteomes" id="UP000290092">
    <property type="component" value="Unassembled WGS sequence"/>
</dbReference>
<proteinExistence type="predicted"/>
<protein>
    <recommendedName>
        <fullName evidence="1">LapA adhesin domain-containing protein</fullName>
    </recommendedName>
</protein>
<gene>
    <name evidence="2" type="ORF">CP985_14495</name>
</gene>
<dbReference type="RefSeq" id="WP_164968745.1">
    <property type="nucleotide sequence ID" value="NZ_NXID01000083.1"/>
</dbReference>
<dbReference type="InterPro" id="IPR038081">
    <property type="entry name" value="CalX-like_sf"/>
</dbReference>
<name>A0AAX2AB81_9BACT</name>
<feature type="non-terminal residue" evidence="2">
    <location>
        <position position="1"/>
    </location>
</feature>
<accession>A0AAX2AB81</accession>
<feature type="domain" description="LapA adhesin" evidence="1">
    <location>
        <begin position="11"/>
        <end position="129"/>
    </location>
</feature>
<dbReference type="SUPFAM" id="SSF141072">
    <property type="entry name" value="CalX-like"/>
    <property type="match status" value="1"/>
</dbReference>
<evidence type="ECO:0000313" key="2">
    <source>
        <dbReference type="EMBL" id="RXK12367.1"/>
    </source>
</evidence>